<evidence type="ECO:0000256" key="1">
    <source>
        <dbReference type="SAM" id="MobiDB-lite"/>
    </source>
</evidence>
<gene>
    <name evidence="2" type="ORF">DSL92_03350</name>
</gene>
<reference evidence="2" key="1">
    <citation type="submission" date="2018-12" db="EMBL/GenBank/DDBJ databases">
        <authorList>
            <person name="Jadhav K."/>
            <person name="Kushwaha B."/>
            <person name="Jadhav I."/>
        </authorList>
    </citation>
    <scope>NUCLEOTIDE SEQUENCE [LARGE SCALE GENOMIC DNA]</scope>
    <source>
        <strain evidence="2">SBS 10</strain>
    </source>
</reference>
<protein>
    <submittedName>
        <fullName evidence="2">Uncharacterized protein</fullName>
    </submittedName>
</protein>
<dbReference type="EMBL" id="RXHI01000008">
    <property type="protein sequence ID" value="RUA22873.1"/>
    <property type="molecule type" value="Genomic_DNA"/>
</dbReference>
<evidence type="ECO:0000313" key="2">
    <source>
        <dbReference type="EMBL" id="RUA22873.1"/>
    </source>
</evidence>
<accession>A0A432JL12</accession>
<sequence>MRETTRRQIALALRVTRSPTWKPPASSRSSDRRAGVARGLPLRHQAEWQGYLRLAVAALSSGGPVPTMPPRSTLTCYLSSTTSRCHRG</sequence>
<comment type="caution">
    <text evidence="2">The sequence shown here is derived from an EMBL/GenBank/DDBJ whole genome shotgun (WGS) entry which is preliminary data.</text>
</comment>
<name>A0A432JL12_9GAMM</name>
<organism evidence="2">
    <name type="scientific">Billgrantia gudaonensis</name>
    <dbReference type="NCBI Taxonomy" id="376427"/>
    <lineage>
        <taxon>Bacteria</taxon>
        <taxon>Pseudomonadati</taxon>
        <taxon>Pseudomonadota</taxon>
        <taxon>Gammaproteobacteria</taxon>
        <taxon>Oceanospirillales</taxon>
        <taxon>Halomonadaceae</taxon>
        <taxon>Billgrantia</taxon>
    </lineage>
</organism>
<dbReference type="AlphaFoldDB" id="A0A432JL12"/>
<feature type="region of interest" description="Disordered" evidence="1">
    <location>
        <begin position="17"/>
        <end position="37"/>
    </location>
</feature>
<proteinExistence type="predicted"/>